<evidence type="ECO:0000313" key="1">
    <source>
        <dbReference type="EMBL" id="ETW84340.1"/>
    </source>
</evidence>
<dbReference type="HOGENOM" id="CLU_3087498_0_0_1"/>
<dbReference type="AlphaFoldDB" id="W4KGC0"/>
<protein>
    <submittedName>
        <fullName evidence="1">Uncharacterized protein</fullName>
    </submittedName>
</protein>
<proteinExistence type="predicted"/>
<dbReference type="GeneID" id="20673285"/>
<organism evidence="1 2">
    <name type="scientific">Heterobasidion irregulare (strain TC 32-1)</name>
    <dbReference type="NCBI Taxonomy" id="747525"/>
    <lineage>
        <taxon>Eukaryota</taxon>
        <taxon>Fungi</taxon>
        <taxon>Dikarya</taxon>
        <taxon>Basidiomycota</taxon>
        <taxon>Agaricomycotina</taxon>
        <taxon>Agaricomycetes</taxon>
        <taxon>Russulales</taxon>
        <taxon>Bondarzewiaceae</taxon>
        <taxon>Heterobasidion</taxon>
        <taxon>Heterobasidion annosum species complex</taxon>
    </lineage>
</organism>
<dbReference type="Proteomes" id="UP000030671">
    <property type="component" value="Unassembled WGS sequence"/>
</dbReference>
<dbReference type="InParanoid" id="W4KGC0"/>
<name>W4KGC0_HETIT</name>
<dbReference type="RefSeq" id="XP_009544021.1">
    <property type="nucleotide sequence ID" value="XM_009545726.1"/>
</dbReference>
<gene>
    <name evidence="1" type="ORF">HETIRDRAFT_416040</name>
</gene>
<evidence type="ECO:0000313" key="2">
    <source>
        <dbReference type="Proteomes" id="UP000030671"/>
    </source>
</evidence>
<accession>W4KGC0</accession>
<dbReference type="KEGG" id="hir:HETIRDRAFT_416040"/>
<sequence>MYSNGINIIIEGERHAGEPAGEEVKNQNLKNVNQVTLILSRFICVWVERTRS</sequence>
<reference evidence="1 2" key="1">
    <citation type="journal article" date="2012" name="New Phytol.">
        <title>Insight into trade-off between wood decay and parasitism from the genome of a fungal forest pathogen.</title>
        <authorList>
            <person name="Olson A."/>
            <person name="Aerts A."/>
            <person name="Asiegbu F."/>
            <person name="Belbahri L."/>
            <person name="Bouzid O."/>
            <person name="Broberg A."/>
            <person name="Canback B."/>
            <person name="Coutinho P.M."/>
            <person name="Cullen D."/>
            <person name="Dalman K."/>
            <person name="Deflorio G."/>
            <person name="van Diepen L.T."/>
            <person name="Dunand C."/>
            <person name="Duplessis S."/>
            <person name="Durling M."/>
            <person name="Gonthier P."/>
            <person name="Grimwood J."/>
            <person name="Fossdal C.G."/>
            <person name="Hansson D."/>
            <person name="Henrissat B."/>
            <person name="Hietala A."/>
            <person name="Himmelstrand K."/>
            <person name="Hoffmeister D."/>
            <person name="Hogberg N."/>
            <person name="James T.Y."/>
            <person name="Karlsson M."/>
            <person name="Kohler A."/>
            <person name="Kues U."/>
            <person name="Lee Y.H."/>
            <person name="Lin Y.C."/>
            <person name="Lind M."/>
            <person name="Lindquist E."/>
            <person name="Lombard V."/>
            <person name="Lucas S."/>
            <person name="Lunden K."/>
            <person name="Morin E."/>
            <person name="Murat C."/>
            <person name="Park J."/>
            <person name="Raffaello T."/>
            <person name="Rouze P."/>
            <person name="Salamov A."/>
            <person name="Schmutz J."/>
            <person name="Solheim H."/>
            <person name="Stahlberg J."/>
            <person name="Velez H."/>
            <person name="de Vries R.P."/>
            <person name="Wiebenga A."/>
            <person name="Woodward S."/>
            <person name="Yakovlev I."/>
            <person name="Garbelotto M."/>
            <person name="Martin F."/>
            <person name="Grigoriev I.V."/>
            <person name="Stenlid J."/>
        </authorList>
    </citation>
    <scope>NUCLEOTIDE SEQUENCE [LARGE SCALE GENOMIC DNA]</scope>
    <source>
        <strain evidence="1 2">TC 32-1</strain>
    </source>
</reference>
<keyword evidence="2" id="KW-1185">Reference proteome</keyword>
<dbReference type="EMBL" id="KI925456">
    <property type="protein sequence ID" value="ETW84340.1"/>
    <property type="molecule type" value="Genomic_DNA"/>
</dbReference>